<name>A0ABR9M5M7_9ACTN</name>
<reference evidence="1 2" key="1">
    <citation type="submission" date="2020-10" db="EMBL/GenBank/DDBJ databases">
        <title>Sequencing the genomes of 1000 actinobacteria strains.</title>
        <authorList>
            <person name="Klenk H.-P."/>
        </authorList>
    </citation>
    <scope>NUCLEOTIDE SEQUENCE [LARGE SCALE GENOMIC DNA]</scope>
    <source>
        <strain evidence="1 2">DSM 43173</strain>
    </source>
</reference>
<dbReference type="EMBL" id="JADBEK010000001">
    <property type="protein sequence ID" value="MBE1587925.1"/>
    <property type="molecule type" value="Genomic_DNA"/>
</dbReference>
<evidence type="ECO:0000313" key="1">
    <source>
        <dbReference type="EMBL" id="MBE1587925.1"/>
    </source>
</evidence>
<dbReference type="RefSeq" id="WP_192788235.1">
    <property type="nucleotide sequence ID" value="NZ_JADBEK010000001.1"/>
</dbReference>
<gene>
    <name evidence="1" type="ORF">H4W80_006183</name>
</gene>
<organism evidence="1 2">
    <name type="scientific">Nonomuraea angiospora</name>
    <dbReference type="NCBI Taxonomy" id="46172"/>
    <lineage>
        <taxon>Bacteria</taxon>
        <taxon>Bacillati</taxon>
        <taxon>Actinomycetota</taxon>
        <taxon>Actinomycetes</taxon>
        <taxon>Streptosporangiales</taxon>
        <taxon>Streptosporangiaceae</taxon>
        <taxon>Nonomuraea</taxon>
    </lineage>
</organism>
<sequence length="140" mass="14925">MDIVAIAGQVMPYITAAVGAYGAAVLTKTQDLAADESVNLGRRLLRRFAKREESRDRIESAVQDLVETPGDEDLVAALRGQLKKALAADPELVRDVTELLRTAPAGAIVGNDGSQIVSGSSISGDNIQIGQARDIDIRRR</sequence>
<proteinExistence type="predicted"/>
<comment type="caution">
    <text evidence="1">The sequence shown here is derived from an EMBL/GenBank/DDBJ whole genome shotgun (WGS) entry which is preliminary data.</text>
</comment>
<accession>A0ABR9M5M7</accession>
<protein>
    <submittedName>
        <fullName evidence="1">Uncharacterized protein</fullName>
    </submittedName>
</protein>
<dbReference type="Proteomes" id="UP000633509">
    <property type="component" value="Unassembled WGS sequence"/>
</dbReference>
<evidence type="ECO:0000313" key="2">
    <source>
        <dbReference type="Proteomes" id="UP000633509"/>
    </source>
</evidence>
<keyword evidence="2" id="KW-1185">Reference proteome</keyword>